<keyword evidence="2" id="KW-0963">Cytoplasm</keyword>
<dbReference type="PANTHER" id="PTHR18905:SF12">
    <property type="entry name" value="NINEIN-LIKE PROTEIN"/>
    <property type="match status" value="1"/>
</dbReference>
<evidence type="ECO:0000313" key="8">
    <source>
        <dbReference type="Proteomes" id="UP000518266"/>
    </source>
</evidence>
<feature type="non-terminal residue" evidence="7">
    <location>
        <position position="387"/>
    </location>
</feature>
<dbReference type="GO" id="GO:0005813">
    <property type="term" value="C:centrosome"/>
    <property type="evidence" value="ECO:0007669"/>
    <property type="project" value="UniProtKB-SubCell"/>
</dbReference>
<evidence type="ECO:0000256" key="1">
    <source>
        <dbReference type="ARBA" id="ARBA00004300"/>
    </source>
</evidence>
<evidence type="ECO:0000256" key="2">
    <source>
        <dbReference type="ARBA" id="ARBA00022490"/>
    </source>
</evidence>
<feature type="coiled-coil region" evidence="5">
    <location>
        <begin position="42"/>
        <end position="108"/>
    </location>
</feature>
<keyword evidence="8" id="KW-1185">Reference proteome</keyword>
<comment type="caution">
    <text evidence="7">The sequence shown here is derived from an EMBL/GenBank/DDBJ whole genome shotgun (WGS) entry which is preliminary data.</text>
</comment>
<evidence type="ECO:0000256" key="4">
    <source>
        <dbReference type="ARBA" id="ARBA00023212"/>
    </source>
</evidence>
<dbReference type="OrthoDB" id="5799458at2759"/>
<dbReference type="Proteomes" id="UP000518266">
    <property type="component" value="Unassembled WGS sequence"/>
</dbReference>
<feature type="compositionally biased region" description="Basic and acidic residues" evidence="6">
    <location>
        <begin position="150"/>
        <end position="159"/>
    </location>
</feature>
<feature type="coiled-coil region" evidence="5">
    <location>
        <begin position="230"/>
        <end position="347"/>
    </location>
</feature>
<sequence length="387" mass="45356">MKADLEQAEQRNLQLVGEVDERHACMETLNHSRIRELQQDFRERVQCVRSEAEQENEALLEKGERERASLQEELRLLREKELQLEEELSSTSQESRRLEEDLRAVKMKLIWQFGPGGRWSEPEERFSQIVKDYELQLRLRDRNDELSSEVELLKNQRSEKKSRRSAGDAPNWTQQHNSDESDMKRGASPPARKKLQPSDKTALCSLEELSGPALSIQTELAVEQMKMKHNEDLQQLHIQLETQMEISEVEEQKSQVEQQRERADLEQNFAREIGNLVKSLRDEKDELEAELQLKMDRETMLLRTQLEEARSENVSLQERLSVRQQEVQSLEEENSGYREEVLLLSSRNLQLSNENGAEFSSPWRPGVGRMLREAWQPLLRSRKMEGP</sequence>
<organism evidence="7 8">
    <name type="scientific">Dissostichus mawsoni</name>
    <name type="common">Antarctic cod</name>
    <dbReference type="NCBI Taxonomy" id="36200"/>
    <lineage>
        <taxon>Eukaryota</taxon>
        <taxon>Metazoa</taxon>
        <taxon>Chordata</taxon>
        <taxon>Craniata</taxon>
        <taxon>Vertebrata</taxon>
        <taxon>Euteleostomi</taxon>
        <taxon>Actinopterygii</taxon>
        <taxon>Neopterygii</taxon>
        <taxon>Teleostei</taxon>
        <taxon>Neoteleostei</taxon>
        <taxon>Acanthomorphata</taxon>
        <taxon>Eupercaria</taxon>
        <taxon>Perciformes</taxon>
        <taxon>Notothenioidei</taxon>
        <taxon>Nototheniidae</taxon>
        <taxon>Dissostichus</taxon>
    </lineage>
</organism>
<keyword evidence="4" id="KW-0206">Cytoskeleton</keyword>
<keyword evidence="5" id="KW-0175">Coiled coil</keyword>
<keyword evidence="3" id="KW-0597">Phosphoprotein</keyword>
<dbReference type="EMBL" id="JAAKFY010000019">
    <property type="protein sequence ID" value="KAF3841627.1"/>
    <property type="molecule type" value="Genomic_DNA"/>
</dbReference>
<evidence type="ECO:0000256" key="5">
    <source>
        <dbReference type="SAM" id="Coils"/>
    </source>
</evidence>
<dbReference type="PANTHER" id="PTHR18905">
    <property type="entry name" value="NINEIN"/>
    <property type="match status" value="1"/>
</dbReference>
<accession>A0A7J5XYM9</accession>
<reference evidence="7 8" key="1">
    <citation type="submission" date="2020-03" db="EMBL/GenBank/DDBJ databases">
        <title>Dissostichus mawsoni Genome sequencing and assembly.</title>
        <authorList>
            <person name="Park H."/>
        </authorList>
    </citation>
    <scope>NUCLEOTIDE SEQUENCE [LARGE SCALE GENOMIC DNA]</scope>
    <source>
        <strain evidence="7">DM0001</strain>
        <tissue evidence="7">Muscle</tissue>
    </source>
</reference>
<feature type="region of interest" description="Disordered" evidence="6">
    <location>
        <begin position="150"/>
        <end position="199"/>
    </location>
</feature>
<dbReference type="GO" id="GO:0034454">
    <property type="term" value="P:microtubule anchoring at centrosome"/>
    <property type="evidence" value="ECO:0007669"/>
    <property type="project" value="TreeGrafter"/>
</dbReference>
<evidence type="ECO:0000256" key="6">
    <source>
        <dbReference type="SAM" id="MobiDB-lite"/>
    </source>
</evidence>
<name>A0A7J5XYM9_DISMA</name>
<gene>
    <name evidence="7" type="ORF">F7725_023578</name>
</gene>
<comment type="subcellular location">
    <subcellularLocation>
        <location evidence="1">Cytoplasm</location>
        <location evidence="1">Cytoskeleton</location>
        <location evidence="1">Microtubule organizing center</location>
        <location evidence="1">Centrosome</location>
    </subcellularLocation>
</comment>
<protein>
    <submittedName>
        <fullName evidence="7">Uncharacterized protein</fullName>
    </submittedName>
</protein>
<evidence type="ECO:0000256" key="3">
    <source>
        <dbReference type="ARBA" id="ARBA00022553"/>
    </source>
</evidence>
<dbReference type="AlphaFoldDB" id="A0A7J5XYM9"/>
<evidence type="ECO:0000313" key="7">
    <source>
        <dbReference type="EMBL" id="KAF3841627.1"/>
    </source>
</evidence>
<proteinExistence type="predicted"/>